<sequence>MFPSKGFNAYRQHWEDQASFMDKAPWDRDKILKLTISTDFDDNLKELQFSNHSLKKENGKNTVRLKVPYNYFELDDFESKSLDLLGIQENWLTDISLDNSHCSHY</sequence>
<protein>
    <submittedName>
        <fullName evidence="1">Uncharacterized protein</fullName>
    </submittedName>
</protein>
<reference evidence="2" key="1">
    <citation type="journal article" date="2014" name="Sci. Data">
        <title>Genomes of diverse isolates of the marine cyanobacterium Prochlorococcus.</title>
        <authorList>
            <person name="Biller S."/>
            <person name="Berube P."/>
            <person name="Thompson J."/>
            <person name="Kelly L."/>
            <person name="Roggensack S."/>
            <person name="Awad L."/>
            <person name="Roache-Johnson K."/>
            <person name="Ding H."/>
            <person name="Giovannoni S.J."/>
            <person name="Moore L.R."/>
            <person name="Chisholm S.W."/>
        </authorList>
    </citation>
    <scope>NUCLEOTIDE SEQUENCE [LARGE SCALE GENOMIC DNA]</scope>
    <source>
        <strain evidence="2">PAC1</strain>
    </source>
</reference>
<gene>
    <name evidence="1" type="ORF">EV03_0961</name>
</gene>
<dbReference type="Proteomes" id="UP000030392">
    <property type="component" value="Unassembled WGS sequence"/>
</dbReference>
<evidence type="ECO:0000313" key="2">
    <source>
        <dbReference type="Proteomes" id="UP000030392"/>
    </source>
</evidence>
<comment type="caution">
    <text evidence="1">The sequence shown here is derived from an EMBL/GenBank/DDBJ whole genome shotgun (WGS) entry which is preliminary data.</text>
</comment>
<dbReference type="EMBL" id="JNAX01000010">
    <property type="protein sequence ID" value="KGG21021.1"/>
    <property type="molecule type" value="Genomic_DNA"/>
</dbReference>
<evidence type="ECO:0000313" key="1">
    <source>
        <dbReference type="EMBL" id="KGG21021.1"/>
    </source>
</evidence>
<proteinExistence type="predicted"/>
<name>A0A0A2C3V7_PROMR</name>
<dbReference type="RefSeq" id="WP_036905643.1">
    <property type="nucleotide sequence ID" value="NZ_CP138967.1"/>
</dbReference>
<organism evidence="1 2">
    <name type="scientific">Prochlorococcus marinus str. PAC1</name>
    <dbReference type="NCBI Taxonomy" id="59924"/>
    <lineage>
        <taxon>Bacteria</taxon>
        <taxon>Bacillati</taxon>
        <taxon>Cyanobacteriota</taxon>
        <taxon>Cyanophyceae</taxon>
        <taxon>Synechococcales</taxon>
        <taxon>Prochlorococcaceae</taxon>
        <taxon>Prochlorococcus</taxon>
    </lineage>
</organism>
<accession>A0A0A2C3V7</accession>
<dbReference type="AlphaFoldDB" id="A0A0A2C3V7"/>